<organism evidence="3 4">
    <name type="scientific">Taenia crassiceps</name>
    <dbReference type="NCBI Taxonomy" id="6207"/>
    <lineage>
        <taxon>Eukaryota</taxon>
        <taxon>Metazoa</taxon>
        <taxon>Spiralia</taxon>
        <taxon>Lophotrochozoa</taxon>
        <taxon>Platyhelminthes</taxon>
        <taxon>Cestoda</taxon>
        <taxon>Eucestoda</taxon>
        <taxon>Cyclophyllidea</taxon>
        <taxon>Taeniidae</taxon>
        <taxon>Taenia</taxon>
    </lineage>
</organism>
<gene>
    <name evidence="3" type="ORF">TcWFU_006696</name>
</gene>
<protein>
    <submittedName>
        <fullName evidence="3">Uncharacterized protein</fullName>
    </submittedName>
</protein>
<sequence length="439" mass="50457">MKQAKKKLDEQRESRTETALKKRALQGDTERLSSSLDRVHLEAERHGSRFRQLNDSTRIDIVETANLEPLTFSPEQRALQKFLHFIRHHLKCSEEQSMNKLLTYAKDDIVKREEELKLVKSELRDLEVQVRVYREKMASLPLSKAEIATLMNANSDSESIIKKLQSEQDNFRQWTSKLVDHLKLENVENEREYPLLMDAIAARVKTLVSNESEKIANQRSRLAQLQQRNREFRERNDALEVQLTLLRRHLADLEGGEAEVRKHLASAAAINREYKRLAKQLEQTKAEVCVLQAENGRLKSEANSEGQNALAAVGTNALLQAAESRAKDLQAQCERLENEAQSLRREKLQTETTSNLTIRNMQKRLTNLEDELDKVRRSEDQLLKFRGVVAELLNFECDNLGAPDFEIVHRLEQVVSALDSPGILGLHKSTPSRFPHPHD</sequence>
<reference evidence="3 4" key="1">
    <citation type="journal article" date="2022" name="Front. Cell. Infect. Microbiol.">
        <title>The Genomes of Two Strains of Taenia crassiceps the Animal Model for the Study of Human Cysticercosis.</title>
        <authorList>
            <person name="Bobes R.J."/>
            <person name="Estrada K."/>
            <person name="Rios-Valencia D.G."/>
            <person name="Calderon-Gallegos A."/>
            <person name="de la Torre P."/>
            <person name="Carrero J.C."/>
            <person name="Sanchez-Flores A."/>
            <person name="Laclette J.P."/>
        </authorList>
    </citation>
    <scope>NUCLEOTIDE SEQUENCE [LARGE SCALE GENOMIC DNA]</scope>
    <source>
        <strain evidence="3">WFUcys</strain>
    </source>
</reference>
<accession>A0ABR4Q2I3</accession>
<dbReference type="InterPro" id="IPR039139">
    <property type="entry name" value="CCDC170-like"/>
</dbReference>
<dbReference type="PANTHER" id="PTHR18863:SF6">
    <property type="entry name" value="COILED-COIL DOMAIN-CONTAINING PROTEIN 170"/>
    <property type="match status" value="1"/>
</dbReference>
<name>A0ABR4Q2I3_9CEST</name>
<evidence type="ECO:0000313" key="4">
    <source>
        <dbReference type="Proteomes" id="UP001651158"/>
    </source>
</evidence>
<comment type="caution">
    <text evidence="3">The sequence shown here is derived from an EMBL/GenBank/DDBJ whole genome shotgun (WGS) entry which is preliminary data.</text>
</comment>
<feature type="coiled-coil region" evidence="1">
    <location>
        <begin position="208"/>
        <end position="287"/>
    </location>
</feature>
<feature type="region of interest" description="Disordered" evidence="2">
    <location>
        <begin position="1"/>
        <end position="31"/>
    </location>
</feature>
<feature type="coiled-coil region" evidence="1">
    <location>
        <begin position="109"/>
        <end position="136"/>
    </location>
</feature>
<dbReference type="EMBL" id="JAKROA010000017">
    <property type="protein sequence ID" value="KAL5103570.1"/>
    <property type="molecule type" value="Genomic_DNA"/>
</dbReference>
<evidence type="ECO:0000256" key="2">
    <source>
        <dbReference type="SAM" id="MobiDB-lite"/>
    </source>
</evidence>
<proteinExistence type="predicted"/>
<feature type="coiled-coil region" evidence="1">
    <location>
        <begin position="312"/>
        <end position="378"/>
    </location>
</feature>
<evidence type="ECO:0000313" key="3">
    <source>
        <dbReference type="EMBL" id="KAL5103570.1"/>
    </source>
</evidence>
<dbReference type="Proteomes" id="UP001651158">
    <property type="component" value="Unassembled WGS sequence"/>
</dbReference>
<keyword evidence="1" id="KW-0175">Coiled coil</keyword>
<dbReference type="PANTHER" id="PTHR18863">
    <property type="entry name" value="TSEC-2-RELATED"/>
    <property type="match status" value="1"/>
</dbReference>
<evidence type="ECO:0000256" key="1">
    <source>
        <dbReference type="SAM" id="Coils"/>
    </source>
</evidence>
<keyword evidence="4" id="KW-1185">Reference proteome</keyword>
<feature type="compositionally biased region" description="Basic and acidic residues" evidence="2">
    <location>
        <begin position="1"/>
        <end position="20"/>
    </location>
</feature>